<dbReference type="InterPro" id="IPR046457">
    <property type="entry name" value="PMI_typeI_cat"/>
</dbReference>
<dbReference type="InterPro" id="IPR051804">
    <property type="entry name" value="Carb_Metab_Reg_Kinase/Isom"/>
</dbReference>
<dbReference type="STRING" id="1276220.STAIW_v1c00960"/>
<dbReference type="InterPro" id="IPR014628">
    <property type="entry name" value="Man6P_isomerase_Firm_short"/>
</dbReference>
<dbReference type="AlphaFoldDB" id="S5MAK6"/>
<name>S5MAK6_9MOLU</name>
<comment type="cofactor">
    <cofactor evidence="3">
        <name>Zn(2+)</name>
        <dbReference type="ChEBI" id="CHEBI:29105"/>
    </cofactor>
    <text evidence="3">Binds 1 zinc ion per subunit.</text>
</comment>
<dbReference type="Proteomes" id="UP000014984">
    <property type="component" value="Chromosome"/>
</dbReference>
<dbReference type="InterPro" id="IPR014710">
    <property type="entry name" value="RmlC-like_jellyroll"/>
</dbReference>
<dbReference type="EMBL" id="CP005074">
    <property type="protein sequence ID" value="AGR40788.1"/>
    <property type="molecule type" value="Genomic_DNA"/>
</dbReference>
<accession>S5MAK6</accession>
<feature type="domain" description="Phosphomannose isomerase type I catalytic" evidence="5">
    <location>
        <begin position="8"/>
        <end position="107"/>
    </location>
</feature>
<evidence type="ECO:0000313" key="7">
    <source>
        <dbReference type="Proteomes" id="UP000014984"/>
    </source>
</evidence>
<keyword evidence="7" id="KW-1185">Reference proteome</keyword>
<dbReference type="RefSeq" id="WP_020833927.1">
    <property type="nucleotide sequence ID" value="NC_021846.1"/>
</dbReference>
<dbReference type="HOGENOM" id="CLU_020529_0_0_14"/>
<dbReference type="PANTHER" id="PTHR42742">
    <property type="entry name" value="TRANSCRIPTIONAL REPRESSOR MPRA"/>
    <property type="match status" value="1"/>
</dbReference>
<feature type="binding site" evidence="3">
    <location>
        <position position="170"/>
    </location>
    <ligand>
        <name>Zn(2+)</name>
        <dbReference type="ChEBI" id="CHEBI:29105"/>
    </ligand>
</feature>
<evidence type="ECO:0000256" key="1">
    <source>
        <dbReference type="ARBA" id="ARBA00022723"/>
    </source>
</evidence>
<dbReference type="PIRSF" id="PIRSF036894">
    <property type="entry name" value="PMI_Firm_short"/>
    <property type="match status" value="1"/>
</dbReference>
<dbReference type="GO" id="GO:0008270">
    <property type="term" value="F:zinc ion binding"/>
    <property type="evidence" value="ECO:0007669"/>
    <property type="project" value="InterPro"/>
</dbReference>
<dbReference type="GO" id="GO:0004476">
    <property type="term" value="F:mannose-6-phosphate isomerase activity"/>
    <property type="evidence" value="ECO:0007669"/>
    <property type="project" value="InterPro"/>
</dbReference>
<gene>
    <name evidence="6" type="primary">manA</name>
    <name evidence="6" type="ORF">STAIW_v1c00960</name>
</gene>
<organism evidence="6 7">
    <name type="scientific">Spiroplasma taiwanense CT-1</name>
    <dbReference type="NCBI Taxonomy" id="1276220"/>
    <lineage>
        <taxon>Bacteria</taxon>
        <taxon>Bacillati</taxon>
        <taxon>Mycoplasmatota</taxon>
        <taxon>Mollicutes</taxon>
        <taxon>Entomoplasmatales</taxon>
        <taxon>Spiroplasmataceae</taxon>
        <taxon>Spiroplasma</taxon>
    </lineage>
</organism>
<evidence type="ECO:0000256" key="3">
    <source>
        <dbReference type="PIRSR" id="PIRSR036894-1"/>
    </source>
</evidence>
<keyword evidence="1 3" id="KW-0479">Metal-binding</keyword>
<dbReference type="OrthoDB" id="9808275at2"/>
<proteinExistence type="predicted"/>
<feature type="active site" evidence="4">
    <location>
        <position position="190"/>
    </location>
</feature>
<dbReference type="Gene3D" id="2.60.120.10">
    <property type="entry name" value="Jelly Rolls"/>
    <property type="match status" value="2"/>
</dbReference>
<dbReference type="KEGG" id="stai:STAIW_v1c00960"/>
<keyword evidence="2 3" id="KW-0862">Zinc</keyword>
<keyword evidence="6" id="KW-0413">Isomerase</keyword>
<sequence length="313" mass="36099">MALDNKIIKLSPFFSKKIWGGNKLKELGFNIPSDDIGEAWVISAHENGMSFLKSNKNISFKNFFEENRSLFGNIKGDFPLLSKIITANDFLSVQVHPNDDYAIKKHNSFGKPESWYIIDCPENAKLIYGHNANNLNEFETLIKDKNWNSLLKEISVKKGDFLYVEPGKIHAITPGVIIYELQRSSDITYRLYDYDRVDNEGNARELHIKEIIDNISIPDSKDIIIKANKNLKFNCDFFSIEKIKVSQFLEWKKPENLTWYQFTVLSGNGIINKIDFKTGDSVFCVDKLESLKIEGNLEILISWIESCCYEEKK</sequence>
<evidence type="ECO:0000259" key="5">
    <source>
        <dbReference type="Pfam" id="PF20511"/>
    </source>
</evidence>
<feature type="binding site" evidence="3">
    <location>
        <position position="96"/>
    </location>
    <ligand>
        <name>Zn(2+)</name>
        <dbReference type="ChEBI" id="CHEBI:29105"/>
    </ligand>
</feature>
<dbReference type="eggNOG" id="COG1482">
    <property type="taxonomic scope" value="Bacteria"/>
</dbReference>
<dbReference type="PANTHER" id="PTHR42742:SF3">
    <property type="entry name" value="FRUCTOKINASE"/>
    <property type="match status" value="1"/>
</dbReference>
<dbReference type="Pfam" id="PF20511">
    <property type="entry name" value="PMI_typeI_cat"/>
    <property type="match status" value="1"/>
</dbReference>
<evidence type="ECO:0000313" key="6">
    <source>
        <dbReference type="EMBL" id="AGR40788.1"/>
    </source>
</evidence>
<evidence type="ECO:0000256" key="4">
    <source>
        <dbReference type="PIRSR" id="PIRSR036894-2"/>
    </source>
</evidence>
<dbReference type="SUPFAM" id="SSF51182">
    <property type="entry name" value="RmlC-like cupins"/>
    <property type="match status" value="1"/>
</dbReference>
<dbReference type="InterPro" id="IPR011051">
    <property type="entry name" value="RmlC_Cupin_sf"/>
</dbReference>
<protein>
    <submittedName>
        <fullName evidence="6">Mannose-6-phosphate isomerase</fullName>
    </submittedName>
</protein>
<dbReference type="GO" id="GO:0005975">
    <property type="term" value="P:carbohydrate metabolic process"/>
    <property type="evidence" value="ECO:0007669"/>
    <property type="project" value="InterPro"/>
</dbReference>
<dbReference type="PATRIC" id="fig|1276220.3.peg.97"/>
<feature type="binding site" evidence="3">
    <location>
        <position position="113"/>
    </location>
    <ligand>
        <name>Zn(2+)</name>
        <dbReference type="ChEBI" id="CHEBI:29105"/>
    </ligand>
</feature>
<evidence type="ECO:0000256" key="2">
    <source>
        <dbReference type="ARBA" id="ARBA00022833"/>
    </source>
</evidence>
<reference evidence="6 7" key="1">
    <citation type="journal article" date="2013" name="Genome Biol. Evol.">
        <title>Comparison of metabolic capacities and inference of gene content evolution in mosquito-associated Spiroplasma diminutum and S. taiwanense.</title>
        <authorList>
            <person name="Lo W.S."/>
            <person name="Ku C."/>
            <person name="Chen L.L."/>
            <person name="Chang T.H."/>
            <person name="Kuo C.H."/>
        </authorList>
    </citation>
    <scope>NUCLEOTIDE SEQUENCE [LARGE SCALE GENOMIC DNA]</scope>
    <source>
        <strain evidence="6">CT-1</strain>
    </source>
</reference>
<dbReference type="CDD" id="cd07010">
    <property type="entry name" value="cupin_PMI_type_I_N_bac"/>
    <property type="match status" value="1"/>
</dbReference>